<keyword evidence="3" id="KW-0808">Transferase</keyword>
<dbReference type="Proteomes" id="UP000006559">
    <property type="component" value="Chromosome"/>
</dbReference>
<protein>
    <submittedName>
        <fullName evidence="3">Glycosyltransferase</fullName>
        <ecNumber evidence="3">2.4.1.-</ecNumber>
    </submittedName>
</protein>
<dbReference type="EMBL" id="CP000233">
    <property type="protein sequence ID" value="ABE00363.1"/>
    <property type="molecule type" value="Genomic_DNA"/>
</dbReference>
<dbReference type="PANTHER" id="PTHR12526">
    <property type="entry name" value="GLYCOSYLTRANSFERASE"/>
    <property type="match status" value="1"/>
</dbReference>
<dbReference type="EC" id="2.4.1.-" evidence="3"/>
<reference evidence="3 4" key="1">
    <citation type="journal article" date="2006" name="Proc. Natl. Acad. Sci. U.S.A.">
        <title>Multireplicon genome architecture of Lactobacillus salivarius.</title>
        <authorList>
            <person name="Claesson M.J."/>
            <person name="Li Y."/>
            <person name="Leahy S."/>
            <person name="Canchaya C."/>
            <person name="van Pijkeren J.P."/>
            <person name="Cerdeno-Tarraga A.M."/>
            <person name="Parkhill J."/>
            <person name="Flynn S."/>
            <person name="O'Sullivan G.C."/>
            <person name="Collins J.K."/>
            <person name="Higgins D."/>
            <person name="Shanahan F."/>
            <person name="Fitzgerald G.F."/>
            <person name="van Sinderen D."/>
            <person name="O'Toole P.W."/>
        </authorList>
    </citation>
    <scope>NUCLEOTIDE SEQUENCE [LARGE SCALE GENOMIC DNA]</scope>
    <source>
        <strain evidence="3 4">UCC118</strain>
    </source>
</reference>
<dbReference type="Pfam" id="PF00534">
    <property type="entry name" value="Glycos_transf_1"/>
    <property type="match status" value="1"/>
</dbReference>
<organism evidence="3 4">
    <name type="scientific">Ligilactobacillus salivarius (strain UCC118)</name>
    <name type="common">Lactobacillus salivarius</name>
    <dbReference type="NCBI Taxonomy" id="362948"/>
    <lineage>
        <taxon>Bacteria</taxon>
        <taxon>Bacillati</taxon>
        <taxon>Bacillota</taxon>
        <taxon>Bacilli</taxon>
        <taxon>Lactobacillales</taxon>
        <taxon>Lactobacillaceae</taxon>
        <taxon>Ligilactobacillus</taxon>
    </lineage>
</organism>
<dbReference type="KEGG" id="lsl:LSL_1559"/>
<name>Q1WRW6_LIGS1</name>
<accession>Q1WRW6</accession>
<keyword evidence="3" id="KW-0328">Glycosyltransferase</keyword>
<dbReference type="Pfam" id="PF13439">
    <property type="entry name" value="Glyco_transf_4"/>
    <property type="match status" value="1"/>
</dbReference>
<dbReference type="AlphaFoldDB" id="Q1WRW6"/>
<feature type="domain" description="Glycosyl transferase family 1" evidence="1">
    <location>
        <begin position="182"/>
        <end position="343"/>
    </location>
</feature>
<dbReference type="PATRIC" id="fig|362948.14.peg.1654"/>
<dbReference type="PANTHER" id="PTHR12526:SF630">
    <property type="entry name" value="GLYCOSYLTRANSFERASE"/>
    <property type="match status" value="1"/>
</dbReference>
<dbReference type="CDD" id="cd03812">
    <property type="entry name" value="GT4_CapH-like"/>
    <property type="match status" value="1"/>
</dbReference>
<dbReference type="CAZy" id="GT4">
    <property type="family name" value="Glycosyltransferase Family 4"/>
</dbReference>
<keyword evidence="4" id="KW-1185">Reference proteome</keyword>
<evidence type="ECO:0000313" key="4">
    <source>
        <dbReference type="Proteomes" id="UP000006559"/>
    </source>
</evidence>
<dbReference type="SUPFAM" id="SSF53756">
    <property type="entry name" value="UDP-Glycosyltransferase/glycogen phosphorylase"/>
    <property type="match status" value="1"/>
</dbReference>
<dbReference type="GO" id="GO:0016757">
    <property type="term" value="F:glycosyltransferase activity"/>
    <property type="evidence" value="ECO:0007669"/>
    <property type="project" value="UniProtKB-KW"/>
</dbReference>
<evidence type="ECO:0000313" key="3">
    <source>
        <dbReference type="EMBL" id="ABE00363.1"/>
    </source>
</evidence>
<dbReference type="Gene3D" id="3.40.50.2000">
    <property type="entry name" value="Glycogen Phosphorylase B"/>
    <property type="match status" value="2"/>
</dbReference>
<evidence type="ECO:0000259" key="2">
    <source>
        <dbReference type="Pfam" id="PF13439"/>
    </source>
</evidence>
<gene>
    <name evidence="3" type="primary">rfaG</name>
    <name evidence="3" type="ordered locus">LSL_1559</name>
</gene>
<dbReference type="HOGENOM" id="CLU_009583_33_0_9"/>
<evidence type="ECO:0000259" key="1">
    <source>
        <dbReference type="Pfam" id="PF00534"/>
    </source>
</evidence>
<dbReference type="RefSeq" id="WP_011476426.1">
    <property type="nucleotide sequence ID" value="NC_007929.1"/>
</dbReference>
<dbReference type="InterPro" id="IPR001296">
    <property type="entry name" value="Glyco_trans_1"/>
</dbReference>
<dbReference type="STRING" id="362948.LSL_1559"/>
<dbReference type="OrthoDB" id="9804196at2"/>
<feature type="domain" description="Glycosyltransferase subfamily 4-like N-terminal" evidence="2">
    <location>
        <begin position="13"/>
        <end position="170"/>
    </location>
</feature>
<dbReference type="InterPro" id="IPR028098">
    <property type="entry name" value="Glyco_trans_4-like_N"/>
</dbReference>
<sequence>MKKILIIGMTSGVGGVETFITNIVDKIDQTKFHIDILLFQEPNKKYNEVLNKANKVIRIHAINKEPMRYFIDIIKLYAKENYDIIHLNECSSKLFIYCWPVIFRNNSKLIVHSHNSSDGSIKLHKIMAKIQNVVADKMVACSNEAAVWMFGEATATSGKVQFIKNGIDLNVYKFEKNMRNMYRKKYNLEGKTVLGSVARFERQKNHRRIIDIFEKYHEKNKNSVLVLLGEGSKKSEIEKYVSKKSLKQNVLFLGNRVDVVNWLSTFDVLLMPSLYEGLPFIALEAQACSLPVITSKEISNEVNITTLVDSIPLENSNDVWVKKIDNVLLNEDVRLDLRNKIKNDFKKKGYSLGDTVNVIEEEYENLSNKK</sequence>
<proteinExistence type="predicted"/>